<evidence type="ECO:0000313" key="2">
    <source>
        <dbReference type="Proteomes" id="UP000234803"/>
    </source>
</evidence>
<accession>A0A9Q6A9P1</accession>
<dbReference type="RefSeq" id="WP_101860448.1">
    <property type="nucleotide sequence ID" value="NZ_PGUV01000007.1"/>
</dbReference>
<protein>
    <submittedName>
        <fullName evidence="1">Uncharacterized protein</fullName>
    </submittedName>
</protein>
<comment type="caution">
    <text evidence="1">The sequence shown here is derived from an EMBL/GenBank/DDBJ whole genome shotgun (WGS) entry which is preliminary data.</text>
</comment>
<sequence length="166" mass="20125">MFSLEDYIKTVKQNLGQHSALLTREIKKTINYNFYIDIDLVDYMAFIDPTRFEISIRMFSMDKEASEVFYEGEDKTIFSGSTQVIPDIKYFQLSRENKKEFDEFYENNDIEIEREEHKAFTEWFYECWKAAQGHKMNLPSYFVIHDHYKSLDLRANKWISDDEKWE</sequence>
<dbReference type="EMBL" id="PGUV01000007">
    <property type="protein sequence ID" value="PLS07601.1"/>
    <property type="molecule type" value="Genomic_DNA"/>
</dbReference>
<organism evidence="1 2">
    <name type="scientific">Bacillus halotolerans</name>
    <dbReference type="NCBI Taxonomy" id="260554"/>
    <lineage>
        <taxon>Bacteria</taxon>
        <taxon>Bacillati</taxon>
        <taxon>Bacillota</taxon>
        <taxon>Bacilli</taxon>
        <taxon>Bacillales</taxon>
        <taxon>Bacillaceae</taxon>
        <taxon>Bacillus</taxon>
    </lineage>
</organism>
<proteinExistence type="predicted"/>
<reference evidence="1 2" key="1">
    <citation type="submission" date="2017-12" db="EMBL/GenBank/DDBJ databases">
        <title>Comparative Functional Genomics of Dry Heat Resistant strains isolated from the Viking Spacecraft.</title>
        <authorList>
            <person name="Seuylemezian A."/>
            <person name="Cooper K."/>
            <person name="Vaishampayan P."/>
        </authorList>
    </citation>
    <scope>NUCLEOTIDE SEQUENCE [LARGE SCALE GENOMIC DNA]</scope>
    <source>
        <strain evidence="1 2">V48-19</strain>
    </source>
</reference>
<name>A0A9Q6A9P1_9BACI</name>
<dbReference type="AlphaFoldDB" id="A0A9Q6A9P1"/>
<dbReference type="Proteomes" id="UP000234803">
    <property type="component" value="Unassembled WGS sequence"/>
</dbReference>
<evidence type="ECO:0000313" key="1">
    <source>
        <dbReference type="EMBL" id="PLS07601.1"/>
    </source>
</evidence>
<gene>
    <name evidence="1" type="ORF">CUU63_09895</name>
</gene>